<dbReference type="STRING" id="493.BWD07_04130"/>
<dbReference type="EMBL" id="LR134313">
    <property type="protein sequence ID" value="VEF02741.1"/>
    <property type="molecule type" value="Genomic_DNA"/>
</dbReference>
<dbReference type="PANTHER" id="PTHR35535:SF2">
    <property type="entry name" value="DUF306 DOMAIN-CONTAINING PROTEIN"/>
    <property type="match status" value="1"/>
</dbReference>
<dbReference type="InterPro" id="IPR005184">
    <property type="entry name" value="DUF306_Meta_HslJ"/>
</dbReference>
<gene>
    <name evidence="3" type="ORF">NCTC10296_01953</name>
</gene>
<sequence>MNKLPLIASAALLLAACTTPQATKQVSDNPAQIKRVWMLVEMEGFSRDQLTAAKAKMDWTKLPRIHAYMGCNQLMFSAETMDDTGRIGFSSAAATRMYCGPAMQLEQTFLNKLDSINSYTVQGHELILNSPQGKPMRFIAEDWD</sequence>
<organism evidence="3 4">
    <name type="scientific">Neisseria canis</name>
    <dbReference type="NCBI Taxonomy" id="493"/>
    <lineage>
        <taxon>Bacteria</taxon>
        <taxon>Pseudomonadati</taxon>
        <taxon>Pseudomonadota</taxon>
        <taxon>Betaproteobacteria</taxon>
        <taxon>Neisseriales</taxon>
        <taxon>Neisseriaceae</taxon>
        <taxon>Neisseria</taxon>
    </lineage>
</organism>
<feature type="domain" description="DUF306" evidence="2">
    <location>
        <begin position="34"/>
        <end position="135"/>
    </location>
</feature>
<dbReference type="Gene3D" id="2.40.128.270">
    <property type="match status" value="1"/>
</dbReference>
<feature type="signal peptide" evidence="1">
    <location>
        <begin position="1"/>
        <end position="24"/>
    </location>
</feature>
<evidence type="ECO:0000313" key="4">
    <source>
        <dbReference type="Proteomes" id="UP000279284"/>
    </source>
</evidence>
<feature type="chain" id="PRO_5019461371" evidence="1">
    <location>
        <begin position="25"/>
        <end position="144"/>
    </location>
</feature>
<accession>A0A448DAF6</accession>
<evidence type="ECO:0000313" key="3">
    <source>
        <dbReference type="EMBL" id="VEF02741.1"/>
    </source>
</evidence>
<dbReference type="Pfam" id="PF03724">
    <property type="entry name" value="META"/>
    <property type="match status" value="1"/>
</dbReference>
<dbReference type="AlphaFoldDB" id="A0A448DAF6"/>
<name>A0A448DAF6_9NEIS</name>
<dbReference type="InterPro" id="IPR053147">
    <property type="entry name" value="Hsp_HslJ-like"/>
</dbReference>
<dbReference type="InterPro" id="IPR038670">
    <property type="entry name" value="HslJ-like_sf"/>
</dbReference>
<evidence type="ECO:0000256" key="1">
    <source>
        <dbReference type="SAM" id="SignalP"/>
    </source>
</evidence>
<keyword evidence="1" id="KW-0732">Signal</keyword>
<dbReference type="Proteomes" id="UP000279284">
    <property type="component" value="Chromosome"/>
</dbReference>
<dbReference type="PANTHER" id="PTHR35535">
    <property type="entry name" value="HEAT SHOCK PROTEIN HSLJ"/>
    <property type="match status" value="1"/>
</dbReference>
<evidence type="ECO:0000259" key="2">
    <source>
        <dbReference type="Pfam" id="PF03724"/>
    </source>
</evidence>
<protein>
    <submittedName>
        <fullName evidence="3">META domain</fullName>
    </submittedName>
</protein>
<dbReference type="RefSeq" id="WP_085416134.1">
    <property type="nucleotide sequence ID" value="NZ_CAUJPY010000028.1"/>
</dbReference>
<dbReference type="PROSITE" id="PS51257">
    <property type="entry name" value="PROKAR_LIPOPROTEIN"/>
    <property type="match status" value="1"/>
</dbReference>
<keyword evidence="4" id="KW-1185">Reference proteome</keyword>
<dbReference type="OrthoDB" id="8602292at2"/>
<reference evidence="3 4" key="1">
    <citation type="submission" date="2018-12" db="EMBL/GenBank/DDBJ databases">
        <authorList>
            <consortium name="Pathogen Informatics"/>
        </authorList>
    </citation>
    <scope>NUCLEOTIDE SEQUENCE [LARGE SCALE GENOMIC DNA]</scope>
    <source>
        <strain evidence="3 4">NCTC10296</strain>
    </source>
</reference>
<proteinExistence type="predicted"/>
<dbReference type="KEGG" id="nci:NCTC10296_01953"/>